<evidence type="ECO:0000313" key="2">
    <source>
        <dbReference type="Proteomes" id="UP000282483"/>
    </source>
</evidence>
<dbReference type="KEGG" id="rvi:RVIR1_12670"/>
<reference evidence="1 2" key="1">
    <citation type="submission" date="2017-03" db="EMBL/GenBank/DDBJ databases">
        <title>The genome sequence of Candidatus Rickettsiella viridis.</title>
        <authorList>
            <person name="Nikoh N."/>
            <person name="Tsuchida T."/>
            <person name="Yamaguchi K."/>
            <person name="Maeda T."/>
            <person name="Shigenobu S."/>
            <person name="Fukatsu T."/>
        </authorList>
    </citation>
    <scope>NUCLEOTIDE SEQUENCE [LARGE SCALE GENOMIC DNA]</scope>
    <source>
        <strain evidence="1 2">Ap-RA04</strain>
    </source>
</reference>
<accession>A0A2Z5V5N3</accession>
<proteinExistence type="predicted"/>
<organism evidence="1 2">
    <name type="scientific">Candidatus Rickettsiella viridis</name>
    <dbReference type="NCBI Taxonomy" id="676208"/>
    <lineage>
        <taxon>Bacteria</taxon>
        <taxon>Pseudomonadati</taxon>
        <taxon>Pseudomonadota</taxon>
        <taxon>Gammaproteobacteria</taxon>
        <taxon>Legionellales</taxon>
        <taxon>Coxiellaceae</taxon>
        <taxon>Rickettsiella</taxon>
    </lineage>
</organism>
<keyword evidence="2" id="KW-1185">Reference proteome</keyword>
<dbReference type="AlphaFoldDB" id="A0A2Z5V5N3"/>
<protein>
    <submittedName>
        <fullName evidence="1">Uncharacterized protein</fullName>
    </submittedName>
</protein>
<sequence>MDVPYKLLIKLSYNLVSNRKNLPFLTIKFSTRLVYRFFIKKILNNRPYD</sequence>
<dbReference type="Proteomes" id="UP000282483">
    <property type="component" value="Chromosome"/>
</dbReference>
<dbReference type="EMBL" id="AP018005">
    <property type="protein sequence ID" value="BBB15722.1"/>
    <property type="molecule type" value="Genomic_DNA"/>
</dbReference>
<gene>
    <name evidence="1" type="ORF">RVIR1_12670</name>
</gene>
<evidence type="ECO:0000313" key="1">
    <source>
        <dbReference type="EMBL" id="BBB15722.1"/>
    </source>
</evidence>
<name>A0A2Z5V5N3_9COXI</name>